<sequence>MVKNTEVDKFESDPFGYCSTVWHEWVNVQMRAGHHVNLEKSPTSEELKNPIFWICQANSLSESAKILIRTTPDFSSMPKSMYSICYRQYMASALMMLGYSLELMFKGLSIQQFGVETYTKNERKYFSHKLPWLVRQHIQITAKEEAILKCLTHFLYWAGRYPDHGTGKESELEDIFKLSESNQISMKELSATLDRLVKFATGKIISSSQ</sequence>
<name>A0AAV3UWD7_9ALTE</name>
<protein>
    <recommendedName>
        <fullName evidence="3">HEPN domain-containing protein</fullName>
    </recommendedName>
</protein>
<dbReference type="EMBL" id="BAEM01000022">
    <property type="protein sequence ID" value="GAC09523.1"/>
    <property type="molecule type" value="Genomic_DNA"/>
</dbReference>
<proteinExistence type="predicted"/>
<evidence type="ECO:0000313" key="2">
    <source>
        <dbReference type="Proteomes" id="UP000006320"/>
    </source>
</evidence>
<reference evidence="1 2" key="1">
    <citation type="journal article" date="2017" name="Antonie Van Leeuwenhoek">
        <title>Rhizobium rhizosphaerae sp. nov., a novel species isolated from rice rhizosphere.</title>
        <authorList>
            <person name="Zhao J.J."/>
            <person name="Zhang J."/>
            <person name="Zhang R.J."/>
            <person name="Zhang C.W."/>
            <person name="Yin H.Q."/>
            <person name="Zhang X.X."/>
        </authorList>
    </citation>
    <scope>NUCLEOTIDE SEQUENCE [LARGE SCALE GENOMIC DNA]</scope>
    <source>
        <strain evidence="1 2">S18K6</strain>
    </source>
</reference>
<accession>A0AAV3UWD7</accession>
<dbReference type="AlphaFoldDB" id="A0AAV3UWD7"/>
<organism evidence="1 2">
    <name type="scientific">Paraglaciecola chathamensis S18K6</name>
    <dbReference type="NCBI Taxonomy" id="1127672"/>
    <lineage>
        <taxon>Bacteria</taxon>
        <taxon>Pseudomonadati</taxon>
        <taxon>Pseudomonadota</taxon>
        <taxon>Gammaproteobacteria</taxon>
        <taxon>Alteromonadales</taxon>
        <taxon>Alteromonadaceae</taxon>
        <taxon>Paraglaciecola</taxon>
    </lineage>
</organism>
<evidence type="ECO:0000313" key="1">
    <source>
        <dbReference type="EMBL" id="GAC09523.1"/>
    </source>
</evidence>
<gene>
    <name evidence="1" type="ORF">GCHA_1569</name>
</gene>
<dbReference type="RefSeq" id="WP_007986669.1">
    <property type="nucleotide sequence ID" value="NZ_BAEM01000022.1"/>
</dbReference>
<comment type="caution">
    <text evidence="1">The sequence shown here is derived from an EMBL/GenBank/DDBJ whole genome shotgun (WGS) entry which is preliminary data.</text>
</comment>
<evidence type="ECO:0008006" key="3">
    <source>
        <dbReference type="Google" id="ProtNLM"/>
    </source>
</evidence>
<dbReference type="Proteomes" id="UP000006320">
    <property type="component" value="Unassembled WGS sequence"/>
</dbReference>